<proteinExistence type="predicted"/>
<dbReference type="Gene3D" id="2.60.120.260">
    <property type="entry name" value="Galactose-binding domain-like"/>
    <property type="match status" value="1"/>
</dbReference>
<organism evidence="4 5">
    <name type="scientific">Cymbomonas tetramitiformis</name>
    <dbReference type="NCBI Taxonomy" id="36881"/>
    <lineage>
        <taxon>Eukaryota</taxon>
        <taxon>Viridiplantae</taxon>
        <taxon>Chlorophyta</taxon>
        <taxon>Pyramimonadophyceae</taxon>
        <taxon>Pyramimonadales</taxon>
        <taxon>Pyramimonadaceae</taxon>
        <taxon>Cymbomonas</taxon>
    </lineage>
</organism>
<dbReference type="InterPro" id="IPR011333">
    <property type="entry name" value="SKP1/BTB/POZ_sf"/>
</dbReference>
<comment type="pathway">
    <text evidence="1">Protein modification; protein ubiquitination.</text>
</comment>
<evidence type="ECO:0000313" key="5">
    <source>
        <dbReference type="Proteomes" id="UP001190700"/>
    </source>
</evidence>
<accession>A0AAE0BWY7</accession>
<dbReference type="PANTHER" id="PTHR11145">
    <property type="entry name" value="BTB/POZ DOMAIN-CONTAINING ADAPTER FOR CUL3-MEDIATED RHOA DEGRADATION PROTEIN FAMILY MEMBER"/>
    <property type="match status" value="1"/>
</dbReference>
<name>A0AAE0BWY7_9CHLO</name>
<evidence type="ECO:0000313" key="4">
    <source>
        <dbReference type="EMBL" id="KAK3243708.1"/>
    </source>
</evidence>
<dbReference type="Proteomes" id="UP001190700">
    <property type="component" value="Unassembled WGS sequence"/>
</dbReference>
<dbReference type="Gene3D" id="3.30.710.10">
    <property type="entry name" value="Potassium Channel Kv1.1, Chain A"/>
    <property type="match status" value="1"/>
</dbReference>
<dbReference type="Pfam" id="PF02214">
    <property type="entry name" value="BTB_2"/>
    <property type="match status" value="1"/>
</dbReference>
<keyword evidence="5" id="KW-1185">Reference proteome</keyword>
<comment type="caution">
    <text evidence="4">The sequence shown here is derived from an EMBL/GenBank/DDBJ whole genome shotgun (WGS) entry which is preliminary data.</text>
</comment>
<dbReference type="SUPFAM" id="SSF49785">
    <property type="entry name" value="Galactose-binding domain-like"/>
    <property type="match status" value="1"/>
</dbReference>
<dbReference type="InterPro" id="IPR045068">
    <property type="entry name" value="BACURD1-3"/>
</dbReference>
<keyword evidence="2" id="KW-0175">Coiled coil</keyword>
<feature type="coiled-coil region" evidence="2">
    <location>
        <begin position="15"/>
        <end position="64"/>
    </location>
</feature>
<reference evidence="4 5" key="1">
    <citation type="journal article" date="2015" name="Genome Biol. Evol.">
        <title>Comparative Genomics of a Bacterivorous Green Alga Reveals Evolutionary Causalities and Consequences of Phago-Mixotrophic Mode of Nutrition.</title>
        <authorList>
            <person name="Burns J.A."/>
            <person name="Paasch A."/>
            <person name="Narechania A."/>
            <person name="Kim E."/>
        </authorList>
    </citation>
    <scope>NUCLEOTIDE SEQUENCE [LARGE SCALE GENOMIC DNA]</scope>
    <source>
        <strain evidence="4 5">PLY_AMNH</strain>
    </source>
</reference>
<protein>
    <recommendedName>
        <fullName evidence="3">BTB domain-containing protein</fullName>
    </recommendedName>
</protein>
<dbReference type="GO" id="GO:0051260">
    <property type="term" value="P:protein homooligomerization"/>
    <property type="evidence" value="ECO:0007669"/>
    <property type="project" value="InterPro"/>
</dbReference>
<sequence length="349" mass="39446">MDDINQKYAALCGALDAKLKEIQRSQADLEGKTDEALARIAAERQALEDEKSRMTEVMKFHKSKVKLDVGGWKYTTSLATLTSVPDSMLGAMFSGRFHLEADESDGSFFVDRDGQLFKYILNFLRDPVSFDAPLDKETTRDLLKEAKYFGLENLVELLQDDCYHFKKDAIYLSFVSVDVLNGVLNYVGTGGNRHEWLNPVENELVDVALNDGDDGGGDPVECICDHDVESGSVENCYDGVAGQTSVSINLKRYQVLVEHYMIAQEEGDENYLREWAFEGSNDGTDWEIIKKHVDFSITETNLKGYFAVEPKRPYQWFRIRLTGPSSGDKCNFCITQIEFWGHLVKTCLT</sequence>
<dbReference type="SUPFAM" id="SSF54695">
    <property type="entry name" value="POZ domain"/>
    <property type="match status" value="1"/>
</dbReference>
<feature type="domain" description="BTB" evidence="3">
    <location>
        <begin position="63"/>
        <end position="166"/>
    </location>
</feature>
<dbReference type="EMBL" id="LGRX02032698">
    <property type="protein sequence ID" value="KAK3243708.1"/>
    <property type="molecule type" value="Genomic_DNA"/>
</dbReference>
<gene>
    <name evidence="4" type="ORF">CYMTET_46654</name>
</gene>
<dbReference type="InterPro" id="IPR008979">
    <property type="entry name" value="Galactose-bd-like_sf"/>
</dbReference>
<dbReference type="SMART" id="SM00225">
    <property type="entry name" value="BTB"/>
    <property type="match status" value="1"/>
</dbReference>
<evidence type="ECO:0000256" key="1">
    <source>
        <dbReference type="ARBA" id="ARBA00004906"/>
    </source>
</evidence>
<dbReference type="InterPro" id="IPR003131">
    <property type="entry name" value="T1-type_BTB"/>
</dbReference>
<dbReference type="AlphaFoldDB" id="A0AAE0BWY7"/>
<dbReference type="InterPro" id="IPR000210">
    <property type="entry name" value="BTB/POZ_dom"/>
</dbReference>
<evidence type="ECO:0000259" key="3">
    <source>
        <dbReference type="SMART" id="SM00225"/>
    </source>
</evidence>
<evidence type="ECO:0000256" key="2">
    <source>
        <dbReference type="SAM" id="Coils"/>
    </source>
</evidence>
<dbReference type="PANTHER" id="PTHR11145:SF8">
    <property type="entry name" value="RE57120P"/>
    <property type="match status" value="1"/>
</dbReference>